<gene>
    <name evidence="1" type="ORF">Vadar_014649</name>
</gene>
<name>A0ACB7X155_9ERIC</name>
<protein>
    <submittedName>
        <fullName evidence="1">Uncharacterized protein</fullName>
    </submittedName>
</protein>
<evidence type="ECO:0000313" key="1">
    <source>
        <dbReference type="EMBL" id="KAH7834295.1"/>
    </source>
</evidence>
<comment type="caution">
    <text evidence="1">The sequence shown here is derived from an EMBL/GenBank/DDBJ whole genome shotgun (WGS) entry which is preliminary data.</text>
</comment>
<dbReference type="EMBL" id="CM037152">
    <property type="protein sequence ID" value="KAH7834295.1"/>
    <property type="molecule type" value="Genomic_DNA"/>
</dbReference>
<reference evidence="1 2" key="1">
    <citation type="journal article" date="2021" name="Hortic Res">
        <title>High-quality reference genome and annotation aids understanding of berry development for evergreen blueberry (Vaccinium darrowii).</title>
        <authorList>
            <person name="Yu J."/>
            <person name="Hulse-Kemp A.M."/>
            <person name="Babiker E."/>
            <person name="Staton M."/>
        </authorList>
    </citation>
    <scope>NUCLEOTIDE SEQUENCE [LARGE SCALE GENOMIC DNA]</scope>
    <source>
        <strain evidence="2">cv. NJ 8807/NJ 8810</strain>
        <tissue evidence="1">Young leaf</tissue>
    </source>
</reference>
<accession>A0ACB7X155</accession>
<keyword evidence="2" id="KW-1185">Reference proteome</keyword>
<sequence length="455" mass="53101">MLQKLEEQSGFRNELLLSLEKDKRKASTSKHKSRPGKEPINVGDIPESWYEPTKTYDPKHRKSYKQTTNISFEPNIDGLDGRMGFKNDDYGFDEYNFTPRSHFPNRVSLRKPYPDTGIPKYLGVPEMGTTFEWYSNLPPKSVPNWQKMEELFHAQFYQTEPEVTMADLARLKQKPDEKAAQFIARFKRARNKCKLQLPEVEFVRIAQDGLSRELRKKFDCTEFKDLVDLTYKASRYESLLEEDVDRNNSSYSTYYRDPTYEIDVAEIVEHDPCVCESLVQKDSSIAPRTNKKQLVKANYLIFKDLDKQGVDFFPKRMERKALDQNNERKPWVSPNQGRNEKPWLVSKRNVLSSPVPPTSKREYPPSKKVNIEKAPMNQGNEVQKEQFTLVKGVPDWFLKKIKPELFQGCKAPAKIGNKMFKPPNTTIGQWVVIRDPKTKTPQMVPMLTRTQKRKL</sequence>
<proteinExistence type="predicted"/>
<organism evidence="1 2">
    <name type="scientific">Vaccinium darrowii</name>
    <dbReference type="NCBI Taxonomy" id="229202"/>
    <lineage>
        <taxon>Eukaryota</taxon>
        <taxon>Viridiplantae</taxon>
        <taxon>Streptophyta</taxon>
        <taxon>Embryophyta</taxon>
        <taxon>Tracheophyta</taxon>
        <taxon>Spermatophyta</taxon>
        <taxon>Magnoliopsida</taxon>
        <taxon>eudicotyledons</taxon>
        <taxon>Gunneridae</taxon>
        <taxon>Pentapetalae</taxon>
        <taxon>asterids</taxon>
        <taxon>Ericales</taxon>
        <taxon>Ericaceae</taxon>
        <taxon>Vaccinioideae</taxon>
        <taxon>Vaccinieae</taxon>
        <taxon>Vaccinium</taxon>
    </lineage>
</organism>
<dbReference type="Proteomes" id="UP000828048">
    <property type="component" value="Chromosome 2"/>
</dbReference>
<evidence type="ECO:0000313" key="2">
    <source>
        <dbReference type="Proteomes" id="UP000828048"/>
    </source>
</evidence>